<accession>A0A368HL76</accession>
<comment type="caution">
    <text evidence="1">The sequence shown here is derived from an EMBL/GenBank/DDBJ whole genome shotgun (WGS) entry which is preliminary data.</text>
</comment>
<sequence>MTVSGLEATMREVDGEIGVLEGALREGRLELAPAVERALCLVNRLMLVFAQTADHPVSGLDEQADPLEVFKAFVKGDPSLNAVRDNLRELVYYRNCLAGGREDALPPRPLAMTVRTLRHIYLYMRTRAIKEYGLKEA</sequence>
<dbReference type="OrthoDB" id="8561164at2"/>
<evidence type="ECO:0000313" key="1">
    <source>
        <dbReference type="EMBL" id="RCN58877.1"/>
    </source>
</evidence>
<dbReference type="Proteomes" id="UP000253250">
    <property type="component" value="Unassembled WGS sequence"/>
</dbReference>
<reference evidence="1 2" key="1">
    <citation type="submission" date="2018-02" db="EMBL/GenBank/DDBJ databases">
        <title>Insights into the biology of acidophilic members of the Acidiferrobacteraceae family derived from comparative genomic analyses.</title>
        <authorList>
            <person name="Issotta F."/>
            <person name="Thyssen C."/>
            <person name="Mena C."/>
            <person name="Moya A."/>
            <person name="Bellenberg S."/>
            <person name="Sproer C."/>
            <person name="Covarrubias P.C."/>
            <person name="Sand W."/>
            <person name="Quatrini R."/>
            <person name="Vera M."/>
        </authorList>
    </citation>
    <scope>NUCLEOTIDE SEQUENCE [LARGE SCALE GENOMIC DNA]</scope>
    <source>
        <strain evidence="2">m-1</strain>
    </source>
</reference>
<dbReference type="RefSeq" id="WP_114282335.1">
    <property type="nucleotide sequence ID" value="NZ_PSYR01000001.1"/>
</dbReference>
<dbReference type="AlphaFoldDB" id="A0A368HL76"/>
<keyword evidence="2" id="KW-1185">Reference proteome</keyword>
<organism evidence="1 2">
    <name type="scientific">Acidiferrobacter thiooxydans</name>
    <dbReference type="NCBI Taxonomy" id="163359"/>
    <lineage>
        <taxon>Bacteria</taxon>
        <taxon>Pseudomonadati</taxon>
        <taxon>Pseudomonadota</taxon>
        <taxon>Gammaproteobacteria</taxon>
        <taxon>Acidiferrobacterales</taxon>
        <taxon>Acidiferrobacteraceae</taxon>
        <taxon>Acidiferrobacter</taxon>
    </lineage>
</organism>
<proteinExistence type="predicted"/>
<protein>
    <submittedName>
        <fullName evidence="1">Uncharacterized protein</fullName>
    </submittedName>
</protein>
<dbReference type="EMBL" id="PSYR01000001">
    <property type="protein sequence ID" value="RCN58877.1"/>
    <property type="molecule type" value="Genomic_DNA"/>
</dbReference>
<gene>
    <name evidence="1" type="ORF">C4900_03710</name>
</gene>
<evidence type="ECO:0000313" key="2">
    <source>
        <dbReference type="Proteomes" id="UP000253250"/>
    </source>
</evidence>
<name>A0A368HL76_9GAMM</name>